<sequence length="105" mass="11470">MLKHQVGPSDIPSTQLLVEAQLLGLWSSSGNQWSPVIQEECLKTLQGPVKAAKKNQFPSNLTLFGAWLLLFITVAAMLAPISTSWGQESYSNQIVPEESGFTLPE</sequence>
<protein>
    <submittedName>
        <fullName evidence="2">Uncharacterized protein</fullName>
    </submittedName>
</protein>
<organism evidence="2 3">
    <name type="scientific">Laspinema olomoucense D3b</name>
    <dbReference type="NCBI Taxonomy" id="2953688"/>
    <lineage>
        <taxon>Bacteria</taxon>
        <taxon>Bacillati</taxon>
        <taxon>Cyanobacteriota</taxon>
        <taxon>Cyanophyceae</taxon>
        <taxon>Oscillatoriophycideae</taxon>
        <taxon>Oscillatoriales</taxon>
        <taxon>Laspinemataceae</taxon>
        <taxon>Laspinema</taxon>
        <taxon>Laspinema olomoucense</taxon>
    </lineage>
</organism>
<feature type="transmembrane region" description="Helical" evidence="1">
    <location>
        <begin position="61"/>
        <end position="81"/>
    </location>
</feature>
<keyword evidence="3" id="KW-1185">Reference proteome</keyword>
<gene>
    <name evidence="2" type="ORF">NG792_00150</name>
</gene>
<keyword evidence="1" id="KW-0472">Membrane</keyword>
<keyword evidence="1" id="KW-1133">Transmembrane helix</keyword>
<evidence type="ECO:0000313" key="2">
    <source>
        <dbReference type="EMBL" id="MCT7976132.1"/>
    </source>
</evidence>
<evidence type="ECO:0000256" key="1">
    <source>
        <dbReference type="SAM" id="Phobius"/>
    </source>
</evidence>
<comment type="caution">
    <text evidence="2">The sequence shown here is derived from an EMBL/GenBank/DDBJ whole genome shotgun (WGS) entry which is preliminary data.</text>
</comment>
<accession>A0ABT2N0D5</accession>
<dbReference type="EMBL" id="JAMXFA010000001">
    <property type="protein sequence ID" value="MCT7976132.1"/>
    <property type="molecule type" value="Genomic_DNA"/>
</dbReference>
<dbReference type="Proteomes" id="UP001525961">
    <property type="component" value="Unassembled WGS sequence"/>
</dbReference>
<name>A0ABT2N0D5_9CYAN</name>
<reference evidence="2 3" key="1">
    <citation type="journal article" date="2022" name="Front. Microbiol.">
        <title>High genomic differentiation and limited gene flow indicate recent cryptic speciation within the genus Laspinema (cyanobacteria).</title>
        <authorList>
            <person name="Stanojkovic A."/>
            <person name="Skoupy S."/>
            <person name="Skaloud P."/>
            <person name="Dvorak P."/>
        </authorList>
    </citation>
    <scope>NUCLEOTIDE SEQUENCE [LARGE SCALE GENOMIC DNA]</scope>
    <source>
        <strain evidence="2 3">D3b</strain>
    </source>
</reference>
<evidence type="ECO:0000313" key="3">
    <source>
        <dbReference type="Proteomes" id="UP001525961"/>
    </source>
</evidence>
<keyword evidence="1" id="KW-0812">Transmembrane</keyword>
<dbReference type="RefSeq" id="WP_261234027.1">
    <property type="nucleotide sequence ID" value="NZ_JAMXFA010000001.1"/>
</dbReference>
<proteinExistence type="predicted"/>